<organism evidence="8 9">
    <name type="scientific">Chromohalobacter canadensis</name>
    <dbReference type="NCBI Taxonomy" id="141389"/>
    <lineage>
        <taxon>Bacteria</taxon>
        <taxon>Pseudomonadati</taxon>
        <taxon>Pseudomonadota</taxon>
        <taxon>Gammaproteobacteria</taxon>
        <taxon>Oceanospirillales</taxon>
        <taxon>Halomonadaceae</taxon>
        <taxon>Chromohalobacter</taxon>
    </lineage>
</organism>
<reference evidence="8 9" key="1">
    <citation type="submission" date="2017-08" db="EMBL/GenBank/DDBJ databases">
        <authorList>
            <person name="de Groot N.N."/>
        </authorList>
    </citation>
    <scope>NUCLEOTIDE SEQUENCE [LARGE SCALE GENOMIC DNA]</scope>
    <source>
        <strain evidence="8 9">USBA 855</strain>
    </source>
</reference>
<dbReference type="PANTHER" id="PTHR43741:SF2">
    <property type="entry name" value="FMN-DEPENDENT NADH:QUINONE OXIDOREDUCTASE"/>
    <property type="match status" value="1"/>
</dbReference>
<dbReference type="RefSeq" id="WP_097023537.1">
    <property type="nucleotide sequence ID" value="NZ_OBQJ01000007.1"/>
</dbReference>
<name>A0A285VRQ1_9GAMM</name>
<dbReference type="InterPro" id="IPR023048">
    <property type="entry name" value="NADH:quinone_OxRdtase_FMN_depd"/>
</dbReference>
<evidence type="ECO:0000256" key="5">
    <source>
        <dbReference type="ARBA" id="ARBA00048542"/>
    </source>
</evidence>
<keyword evidence="4 6" id="KW-0520">NAD</keyword>
<evidence type="ECO:0000313" key="8">
    <source>
        <dbReference type="EMBL" id="SOC56750.1"/>
    </source>
</evidence>
<dbReference type="GO" id="GO:0016652">
    <property type="term" value="F:oxidoreductase activity, acting on NAD(P)H as acceptor"/>
    <property type="evidence" value="ECO:0007669"/>
    <property type="project" value="UniProtKB-UniRule"/>
</dbReference>
<evidence type="ECO:0000259" key="7">
    <source>
        <dbReference type="Pfam" id="PF02525"/>
    </source>
</evidence>
<protein>
    <recommendedName>
        <fullName evidence="6">FMN dependent NADH:quinone oxidoreductase</fullName>
        <ecNumber evidence="6">1.6.5.-</ecNumber>
    </recommendedName>
    <alternativeName>
        <fullName evidence="6">Azo-dye reductase</fullName>
    </alternativeName>
    <alternativeName>
        <fullName evidence="6">FMN-dependent NADH-azo compound oxidoreductase</fullName>
    </alternativeName>
    <alternativeName>
        <fullName evidence="6">FMN-dependent NADH-azoreductase</fullName>
        <ecNumber evidence="6">1.7.1.17</ecNumber>
    </alternativeName>
</protein>
<dbReference type="OrthoDB" id="9787136at2"/>
<comment type="function">
    <text evidence="6">Quinone reductase that provides resistance to thiol-specific stress caused by electrophilic quinones.</text>
</comment>
<dbReference type="InterPro" id="IPR050104">
    <property type="entry name" value="FMN-dep_NADH:Q_OxRdtase_AzoR1"/>
</dbReference>
<feature type="binding site" evidence="6">
    <location>
        <position position="12"/>
    </location>
    <ligand>
        <name>FMN</name>
        <dbReference type="ChEBI" id="CHEBI:58210"/>
    </ligand>
</feature>
<keyword evidence="3 6" id="KW-0560">Oxidoreductase</keyword>
<gene>
    <name evidence="6" type="primary">azoR</name>
    <name evidence="8" type="ORF">SAMN05421509_107224</name>
</gene>
<dbReference type="SUPFAM" id="SSF52218">
    <property type="entry name" value="Flavoproteins"/>
    <property type="match status" value="1"/>
</dbReference>
<comment type="cofactor">
    <cofactor evidence="6">
        <name>FMN</name>
        <dbReference type="ChEBI" id="CHEBI:58210"/>
    </cofactor>
    <text evidence="6">Binds 1 FMN per subunit.</text>
</comment>
<dbReference type="HAMAP" id="MF_01216">
    <property type="entry name" value="Azoreductase_type1"/>
    <property type="match status" value="1"/>
</dbReference>
<comment type="catalytic activity">
    <reaction evidence="5">
        <text>N,N-dimethyl-1,4-phenylenediamine + anthranilate + 2 NAD(+) = 2-(4-dimethylaminophenyl)diazenylbenzoate + 2 NADH + 2 H(+)</text>
        <dbReference type="Rhea" id="RHEA:55872"/>
        <dbReference type="ChEBI" id="CHEBI:15378"/>
        <dbReference type="ChEBI" id="CHEBI:15783"/>
        <dbReference type="ChEBI" id="CHEBI:16567"/>
        <dbReference type="ChEBI" id="CHEBI:57540"/>
        <dbReference type="ChEBI" id="CHEBI:57945"/>
        <dbReference type="ChEBI" id="CHEBI:71579"/>
        <dbReference type="EC" id="1.7.1.17"/>
    </reaction>
    <physiologicalReaction direction="right-to-left" evidence="5">
        <dbReference type="Rhea" id="RHEA:55874"/>
    </physiologicalReaction>
</comment>
<dbReference type="EC" id="1.6.5.-" evidence="6"/>
<dbReference type="Proteomes" id="UP000219023">
    <property type="component" value="Unassembled WGS sequence"/>
</dbReference>
<comment type="function">
    <text evidence="6">Also exhibits azoreductase activity. Catalyzes the reductive cleavage of the azo bond in aromatic azo compounds to the corresponding amines.</text>
</comment>
<keyword evidence="1 6" id="KW-0285">Flavoprotein</keyword>
<proteinExistence type="inferred from homology"/>
<evidence type="ECO:0000256" key="4">
    <source>
        <dbReference type="ARBA" id="ARBA00023027"/>
    </source>
</evidence>
<comment type="similarity">
    <text evidence="6">Belongs to the azoreductase type 1 family.</text>
</comment>
<dbReference type="InterPro" id="IPR029039">
    <property type="entry name" value="Flavoprotein-like_sf"/>
</dbReference>
<keyword evidence="2 6" id="KW-0288">FMN</keyword>
<evidence type="ECO:0000256" key="3">
    <source>
        <dbReference type="ARBA" id="ARBA00023002"/>
    </source>
</evidence>
<dbReference type="GO" id="GO:0010181">
    <property type="term" value="F:FMN binding"/>
    <property type="evidence" value="ECO:0007669"/>
    <property type="project" value="UniProtKB-UniRule"/>
</dbReference>
<dbReference type="AlphaFoldDB" id="A0A285VRQ1"/>
<evidence type="ECO:0000256" key="2">
    <source>
        <dbReference type="ARBA" id="ARBA00022643"/>
    </source>
</evidence>
<dbReference type="InterPro" id="IPR003680">
    <property type="entry name" value="Flavodoxin_fold"/>
</dbReference>
<dbReference type="EMBL" id="OBQJ01000007">
    <property type="protein sequence ID" value="SOC56750.1"/>
    <property type="molecule type" value="Genomic_DNA"/>
</dbReference>
<dbReference type="Gene3D" id="3.40.50.360">
    <property type="match status" value="1"/>
</dbReference>
<dbReference type="PANTHER" id="PTHR43741">
    <property type="entry name" value="FMN-DEPENDENT NADH-AZOREDUCTASE 1"/>
    <property type="match status" value="1"/>
</dbReference>
<comment type="subunit">
    <text evidence="6">Homodimer.</text>
</comment>
<dbReference type="GO" id="GO:0009055">
    <property type="term" value="F:electron transfer activity"/>
    <property type="evidence" value="ECO:0007669"/>
    <property type="project" value="UniProtKB-UniRule"/>
</dbReference>
<sequence>MAVRNILLVTASILGEHGQSRALAAHFKAQLEERDDIRLTERDVVSLDLPHLDGAEMASWMTAPDERDAAQHELAARSETLIEEVLAHDLIVLAVPLYNLGIPSQLKAWFDRILRAGKTFKYTENGPVGLVEGKRGLILAARGGQYVGTALDTQTGHVNSLLGLMGIQDTDWIYAEGLNMGEPLRDHAMGEARQAVAHYVTERL</sequence>
<dbReference type="Pfam" id="PF02525">
    <property type="entry name" value="Flavodoxin_2"/>
    <property type="match status" value="1"/>
</dbReference>
<evidence type="ECO:0000256" key="6">
    <source>
        <dbReference type="HAMAP-Rule" id="MF_01216"/>
    </source>
</evidence>
<comment type="catalytic activity">
    <reaction evidence="6">
        <text>2 a quinone + NADH + H(+) = 2 a 1,4-benzosemiquinone + NAD(+)</text>
        <dbReference type="Rhea" id="RHEA:65952"/>
        <dbReference type="ChEBI" id="CHEBI:15378"/>
        <dbReference type="ChEBI" id="CHEBI:57540"/>
        <dbReference type="ChEBI" id="CHEBI:57945"/>
        <dbReference type="ChEBI" id="CHEBI:132124"/>
        <dbReference type="ChEBI" id="CHEBI:134225"/>
    </reaction>
</comment>
<feature type="domain" description="Flavodoxin-like fold" evidence="7">
    <location>
        <begin position="5"/>
        <end position="197"/>
    </location>
</feature>
<evidence type="ECO:0000256" key="1">
    <source>
        <dbReference type="ARBA" id="ARBA00022630"/>
    </source>
</evidence>
<dbReference type="EC" id="1.7.1.17" evidence="6"/>
<accession>A0A285VRQ1</accession>
<comment type="caution">
    <text evidence="6">Lacks conserved residue(s) required for the propagation of feature annotation.</text>
</comment>
<evidence type="ECO:0000313" key="9">
    <source>
        <dbReference type="Proteomes" id="UP000219023"/>
    </source>
</evidence>
<dbReference type="GO" id="GO:0016655">
    <property type="term" value="F:oxidoreductase activity, acting on NAD(P)H, quinone or similar compound as acceptor"/>
    <property type="evidence" value="ECO:0007669"/>
    <property type="project" value="InterPro"/>
</dbReference>